<dbReference type="AlphaFoldDB" id="V6M0Z0"/>
<evidence type="ECO:0000256" key="1">
    <source>
        <dbReference type="SAM" id="Phobius"/>
    </source>
</evidence>
<sequence length="112" mass="12855">MNSFSNCNTSCIKNCTIVDAVPSCPLKIVSLVFIILGIILIFLLIIIAYEVYGCYKTKQGYLRIKTKFIFYQFKQVSNKQELSVVQNREYGKVSKDDQLVQGQLLINDQDFE</sequence>
<name>V6M0Z0_9EUKA</name>
<reference evidence="3" key="2">
    <citation type="submission" date="2020-12" db="EMBL/GenBank/DDBJ databases">
        <title>New Spironucleus salmonicida genome in near-complete chromosomes.</title>
        <authorList>
            <person name="Xu F."/>
            <person name="Kurt Z."/>
            <person name="Jimenez-Gonzalez A."/>
            <person name="Astvaldsson A."/>
            <person name="Andersson J.O."/>
            <person name="Svard S.G."/>
        </authorList>
    </citation>
    <scope>NUCLEOTIDE SEQUENCE</scope>
    <source>
        <strain evidence="3">ATCC 50377</strain>
    </source>
</reference>
<evidence type="ECO:0000313" key="2">
    <source>
        <dbReference type="EMBL" id="EST46824.1"/>
    </source>
</evidence>
<reference evidence="2 3" key="1">
    <citation type="journal article" date="2014" name="PLoS Genet.">
        <title>The Genome of Spironucleus salmonicida Highlights a Fish Pathogen Adapted to Fluctuating Environments.</title>
        <authorList>
            <person name="Xu F."/>
            <person name="Jerlstrom-Hultqvist J."/>
            <person name="Einarsson E."/>
            <person name="Astvaldsson A."/>
            <person name="Svard S.G."/>
            <person name="Andersson J.O."/>
        </authorList>
    </citation>
    <scope>NUCLEOTIDE SEQUENCE</scope>
    <source>
        <strain evidence="3">ATCC 50377</strain>
    </source>
</reference>
<evidence type="ECO:0008006" key="5">
    <source>
        <dbReference type="Google" id="ProtNLM"/>
    </source>
</evidence>
<dbReference type="Proteomes" id="UP000018208">
    <property type="component" value="Unassembled WGS sequence"/>
</dbReference>
<dbReference type="EMBL" id="AUWU02000005">
    <property type="protein sequence ID" value="KAH0572722.1"/>
    <property type="molecule type" value="Genomic_DNA"/>
</dbReference>
<accession>V6M0Z0</accession>
<keyword evidence="1" id="KW-0812">Transmembrane</keyword>
<keyword evidence="1" id="KW-1133">Transmembrane helix</keyword>
<feature type="transmembrane region" description="Helical" evidence="1">
    <location>
        <begin position="28"/>
        <end position="49"/>
    </location>
</feature>
<dbReference type="VEuPathDB" id="GiardiaDB:SS50377_24835"/>
<keyword evidence="4" id="KW-1185">Reference proteome</keyword>
<proteinExistence type="predicted"/>
<protein>
    <recommendedName>
        <fullName evidence="5">Transmembrane protein</fullName>
    </recommendedName>
</protein>
<evidence type="ECO:0000313" key="3">
    <source>
        <dbReference type="EMBL" id="KAH0572722.1"/>
    </source>
</evidence>
<dbReference type="EMBL" id="KI546061">
    <property type="protein sequence ID" value="EST46824.1"/>
    <property type="molecule type" value="Genomic_DNA"/>
</dbReference>
<organism evidence="2">
    <name type="scientific">Spironucleus salmonicida</name>
    <dbReference type="NCBI Taxonomy" id="348837"/>
    <lineage>
        <taxon>Eukaryota</taxon>
        <taxon>Metamonada</taxon>
        <taxon>Diplomonadida</taxon>
        <taxon>Hexamitidae</taxon>
        <taxon>Hexamitinae</taxon>
        <taxon>Spironucleus</taxon>
    </lineage>
</organism>
<gene>
    <name evidence="2" type="ORF">SS50377_13154</name>
    <name evidence="3" type="ORF">SS50377_24835</name>
</gene>
<evidence type="ECO:0000313" key="4">
    <source>
        <dbReference type="Proteomes" id="UP000018208"/>
    </source>
</evidence>
<keyword evidence="1" id="KW-0472">Membrane</keyword>